<protein>
    <submittedName>
        <fullName evidence="12">Mechanosensitive ion channel family protein</fullName>
    </submittedName>
</protein>
<comment type="caution">
    <text evidence="12">The sequence shown here is derived from an EMBL/GenBank/DDBJ whole genome shotgun (WGS) entry which is preliminary data.</text>
</comment>
<feature type="compositionally biased region" description="Basic and acidic residues" evidence="7">
    <location>
        <begin position="611"/>
        <end position="624"/>
    </location>
</feature>
<dbReference type="Gene3D" id="2.30.30.60">
    <property type="match status" value="1"/>
</dbReference>
<evidence type="ECO:0000259" key="10">
    <source>
        <dbReference type="Pfam" id="PF21082"/>
    </source>
</evidence>
<evidence type="ECO:0000256" key="3">
    <source>
        <dbReference type="ARBA" id="ARBA00022475"/>
    </source>
</evidence>
<comment type="similarity">
    <text evidence="2">Belongs to the MscS (TC 1.A.23) family.</text>
</comment>
<feature type="transmembrane region" description="Helical" evidence="8">
    <location>
        <begin position="251"/>
        <end position="275"/>
    </location>
</feature>
<dbReference type="AlphaFoldDB" id="A0A956LYB7"/>
<organism evidence="12 13">
    <name type="scientific">Eiseniibacteriota bacterium</name>
    <dbReference type="NCBI Taxonomy" id="2212470"/>
    <lineage>
        <taxon>Bacteria</taxon>
        <taxon>Candidatus Eiseniibacteriota</taxon>
    </lineage>
</organism>
<sequence length="632" mass="69259">MSDQQSQRPPISGPRGRGRAITWGRLGLCALFVALLLEAPGRPSVPGPRGSFGLFCSAAQAQLPIPATKTRADAPSAAADSSAGASATERKSVPEARLSARATMLTFLKSVNDAARGEQSRLDDAVACLDLSEIPKSVRAVKGREYAVQLKQIIDRTRYVEIEEISDDPHGSPYVFTDQIQGSVVIARTPSGDWQFTKQTVADIPSLVLALRDVERVEGVTGAPVELAPGLRLREAMPASLRVTHFLLEDWQWLALFVLVLLGIILDRVLVLVVLRGLQSGMSRRGVMIANAELQTALRPLGLLGMALVWKLGLRLLDLPPAPLAVLQVAIHVVLAATSIWAAFRLIDIASAFLEKRADRTASKLDDVLVPLLRRAAKVFVFLVGIVFVADSLSLNVTGLVAGLGLGGLAFALAAQDTVKNLFGSVTVLVDRPFQIGDWIKIGGHEGTVVEVGFRTTRIRTFYDSMVTLPNAQLIASTVDNMGARRYRRWSTKLSVTYGTEPETIEAFCEGIRELIRRHPYTRKDYFHVYVNEFGASSLDILLYVFHEAPDWTVELQERHRLFLDILRLAQRLGVEFAFPTQTLHLQRATPVEPEPDYPVSPEAVQAALREGRESGERIARTLHETSGPPRT</sequence>
<dbReference type="InterPro" id="IPR011014">
    <property type="entry name" value="MscS_channel_TM-2"/>
</dbReference>
<evidence type="ECO:0000313" key="13">
    <source>
        <dbReference type="Proteomes" id="UP000697710"/>
    </source>
</evidence>
<feature type="region of interest" description="Disordered" evidence="7">
    <location>
        <begin position="67"/>
        <end position="95"/>
    </location>
</feature>
<accession>A0A956LYB7</accession>
<reference evidence="12" key="2">
    <citation type="journal article" date="2021" name="Microbiome">
        <title>Successional dynamics and alternative stable states in a saline activated sludge microbial community over 9 years.</title>
        <authorList>
            <person name="Wang Y."/>
            <person name="Ye J."/>
            <person name="Ju F."/>
            <person name="Liu L."/>
            <person name="Boyd J.A."/>
            <person name="Deng Y."/>
            <person name="Parks D.H."/>
            <person name="Jiang X."/>
            <person name="Yin X."/>
            <person name="Woodcroft B.J."/>
            <person name="Tyson G.W."/>
            <person name="Hugenholtz P."/>
            <person name="Polz M.F."/>
            <person name="Zhang T."/>
        </authorList>
    </citation>
    <scope>NUCLEOTIDE SEQUENCE</scope>
    <source>
        <strain evidence="12">HKST-UBA01</strain>
    </source>
</reference>
<evidence type="ECO:0000256" key="4">
    <source>
        <dbReference type="ARBA" id="ARBA00022692"/>
    </source>
</evidence>
<dbReference type="InterPro" id="IPR049278">
    <property type="entry name" value="MS_channel_C"/>
</dbReference>
<dbReference type="SUPFAM" id="SSF82861">
    <property type="entry name" value="Mechanosensitive channel protein MscS (YggB), transmembrane region"/>
    <property type="match status" value="1"/>
</dbReference>
<evidence type="ECO:0000256" key="2">
    <source>
        <dbReference type="ARBA" id="ARBA00008017"/>
    </source>
</evidence>
<feature type="transmembrane region" description="Helical" evidence="8">
    <location>
        <begin position="296"/>
        <end position="313"/>
    </location>
</feature>
<keyword evidence="6 8" id="KW-0472">Membrane</keyword>
<feature type="domain" description="Mechanosensitive ion channel MscS C-terminal" evidence="10">
    <location>
        <begin position="494"/>
        <end position="577"/>
    </location>
</feature>
<keyword evidence="5 8" id="KW-1133">Transmembrane helix</keyword>
<dbReference type="GO" id="GO:0005886">
    <property type="term" value="C:plasma membrane"/>
    <property type="evidence" value="ECO:0007669"/>
    <property type="project" value="UniProtKB-SubCell"/>
</dbReference>
<dbReference type="Proteomes" id="UP000697710">
    <property type="component" value="Unassembled WGS sequence"/>
</dbReference>
<proteinExistence type="inferred from homology"/>
<dbReference type="Pfam" id="PF21082">
    <property type="entry name" value="MS_channel_3rd"/>
    <property type="match status" value="1"/>
</dbReference>
<dbReference type="Gene3D" id="3.30.70.100">
    <property type="match status" value="1"/>
</dbReference>
<dbReference type="InterPro" id="IPR045042">
    <property type="entry name" value="YnaI-like"/>
</dbReference>
<keyword evidence="4 8" id="KW-0812">Transmembrane</keyword>
<evidence type="ECO:0000259" key="9">
    <source>
        <dbReference type="Pfam" id="PF00924"/>
    </source>
</evidence>
<dbReference type="PANTHER" id="PTHR43634">
    <property type="entry name" value="OW CONDUCTANCE MECHANOSENSITIVE CHANNEL"/>
    <property type="match status" value="1"/>
</dbReference>
<dbReference type="SUPFAM" id="SSF50182">
    <property type="entry name" value="Sm-like ribonucleoproteins"/>
    <property type="match status" value="1"/>
</dbReference>
<evidence type="ECO:0000256" key="6">
    <source>
        <dbReference type="ARBA" id="ARBA00023136"/>
    </source>
</evidence>
<keyword evidence="3" id="KW-1003">Cell membrane</keyword>
<feature type="domain" description="Mechanosensitive ion channel transmembrane helices 2/3" evidence="11">
    <location>
        <begin position="378"/>
        <end position="416"/>
    </location>
</feature>
<evidence type="ECO:0000313" key="12">
    <source>
        <dbReference type="EMBL" id="MCA9726470.1"/>
    </source>
</evidence>
<dbReference type="Pfam" id="PF00924">
    <property type="entry name" value="MS_channel_2nd"/>
    <property type="match status" value="1"/>
</dbReference>
<name>A0A956LYB7_UNCEI</name>
<dbReference type="InterPro" id="IPR011066">
    <property type="entry name" value="MscS_channel_C_sf"/>
</dbReference>
<reference evidence="12" key="1">
    <citation type="submission" date="2020-04" db="EMBL/GenBank/DDBJ databases">
        <authorList>
            <person name="Zhang T."/>
        </authorList>
    </citation>
    <scope>NUCLEOTIDE SEQUENCE</scope>
    <source>
        <strain evidence="12">HKST-UBA01</strain>
    </source>
</reference>
<feature type="transmembrane region" description="Helical" evidence="8">
    <location>
        <begin position="325"/>
        <end position="347"/>
    </location>
</feature>
<dbReference type="Pfam" id="PF21088">
    <property type="entry name" value="MS_channel_1st"/>
    <property type="match status" value="1"/>
</dbReference>
<dbReference type="Gene3D" id="1.10.287.1260">
    <property type="match status" value="1"/>
</dbReference>
<comment type="subcellular location">
    <subcellularLocation>
        <location evidence="1">Cell membrane</location>
        <topology evidence="1">Multi-pass membrane protein</topology>
    </subcellularLocation>
</comment>
<dbReference type="GO" id="GO:0055085">
    <property type="term" value="P:transmembrane transport"/>
    <property type="evidence" value="ECO:0007669"/>
    <property type="project" value="InterPro"/>
</dbReference>
<dbReference type="InterPro" id="IPR023408">
    <property type="entry name" value="MscS_beta-dom_sf"/>
</dbReference>
<evidence type="ECO:0000259" key="11">
    <source>
        <dbReference type="Pfam" id="PF21088"/>
    </source>
</evidence>
<dbReference type="InterPro" id="IPR006685">
    <property type="entry name" value="MscS_channel_2nd"/>
</dbReference>
<evidence type="ECO:0000256" key="1">
    <source>
        <dbReference type="ARBA" id="ARBA00004651"/>
    </source>
</evidence>
<dbReference type="PANTHER" id="PTHR43634:SF2">
    <property type="entry name" value="LOW CONDUCTANCE MECHANOSENSITIVE CHANNEL YNAI"/>
    <property type="match status" value="1"/>
</dbReference>
<feature type="domain" description="Mechanosensitive ion channel MscS" evidence="9">
    <location>
        <begin position="417"/>
        <end position="482"/>
    </location>
</feature>
<evidence type="ECO:0000256" key="5">
    <source>
        <dbReference type="ARBA" id="ARBA00022989"/>
    </source>
</evidence>
<feature type="compositionally biased region" description="Low complexity" evidence="7">
    <location>
        <begin position="73"/>
        <end position="87"/>
    </location>
</feature>
<evidence type="ECO:0000256" key="7">
    <source>
        <dbReference type="SAM" id="MobiDB-lite"/>
    </source>
</evidence>
<dbReference type="InterPro" id="IPR049142">
    <property type="entry name" value="MS_channel_1st"/>
</dbReference>
<feature type="region of interest" description="Disordered" evidence="7">
    <location>
        <begin position="611"/>
        <end position="632"/>
    </location>
</feature>
<gene>
    <name evidence="12" type="ORF">KC729_02235</name>
</gene>
<dbReference type="InterPro" id="IPR010920">
    <property type="entry name" value="LSM_dom_sf"/>
</dbReference>
<evidence type="ECO:0000256" key="8">
    <source>
        <dbReference type="SAM" id="Phobius"/>
    </source>
</evidence>
<dbReference type="EMBL" id="JAGQHR010000033">
    <property type="protein sequence ID" value="MCA9726470.1"/>
    <property type="molecule type" value="Genomic_DNA"/>
</dbReference>
<dbReference type="SUPFAM" id="SSF82689">
    <property type="entry name" value="Mechanosensitive channel protein MscS (YggB), C-terminal domain"/>
    <property type="match status" value="1"/>
</dbReference>